<proteinExistence type="predicted"/>
<dbReference type="CDD" id="cd00077">
    <property type="entry name" value="HDc"/>
    <property type="match status" value="1"/>
</dbReference>
<name>A0A6M6E7N6_PRIMG</name>
<protein>
    <submittedName>
        <fullName evidence="2">HD domain-containing protein</fullName>
    </submittedName>
</protein>
<dbReference type="PROSITE" id="PS51832">
    <property type="entry name" value="HD_GYP"/>
    <property type="match status" value="1"/>
</dbReference>
<dbReference type="PANTHER" id="PTHR43155">
    <property type="entry name" value="CYCLIC DI-GMP PHOSPHODIESTERASE PA4108-RELATED"/>
    <property type="match status" value="1"/>
</dbReference>
<keyword evidence="2" id="KW-0614">Plasmid</keyword>
<evidence type="ECO:0000259" key="1">
    <source>
        <dbReference type="PROSITE" id="PS51832"/>
    </source>
</evidence>
<dbReference type="Gene3D" id="1.10.3210.10">
    <property type="entry name" value="Hypothetical protein af1432"/>
    <property type="match status" value="1"/>
</dbReference>
<evidence type="ECO:0000313" key="3">
    <source>
        <dbReference type="Proteomes" id="UP000501076"/>
    </source>
</evidence>
<organism evidence="2 3">
    <name type="scientific">Priestia megaterium</name>
    <name type="common">Bacillus megaterium</name>
    <dbReference type="NCBI Taxonomy" id="1404"/>
    <lineage>
        <taxon>Bacteria</taxon>
        <taxon>Bacillati</taxon>
        <taxon>Bacillota</taxon>
        <taxon>Bacilli</taxon>
        <taxon>Bacillales</taxon>
        <taxon>Bacillaceae</taxon>
        <taxon>Priestia</taxon>
    </lineage>
</organism>
<feature type="domain" description="HD-GYP" evidence="1">
    <location>
        <begin position="91"/>
        <end position="287"/>
    </location>
</feature>
<dbReference type="Proteomes" id="UP000501076">
    <property type="component" value="Plasmid pFDU301A"/>
</dbReference>
<dbReference type="InterPro" id="IPR037522">
    <property type="entry name" value="HD_GYP_dom"/>
</dbReference>
<evidence type="ECO:0000313" key="2">
    <source>
        <dbReference type="EMBL" id="QJX80567.1"/>
    </source>
</evidence>
<dbReference type="InterPro" id="IPR003607">
    <property type="entry name" value="HD/PDEase_dom"/>
</dbReference>
<dbReference type="PANTHER" id="PTHR43155:SF2">
    <property type="entry name" value="CYCLIC DI-GMP PHOSPHODIESTERASE PA4108"/>
    <property type="match status" value="1"/>
</dbReference>
<dbReference type="Pfam" id="PF13487">
    <property type="entry name" value="HD_5"/>
    <property type="match status" value="1"/>
</dbReference>
<dbReference type="RefSeq" id="WP_171778562.1">
    <property type="nucleotide sequence ID" value="NZ_CP045273.1"/>
</dbReference>
<dbReference type="SUPFAM" id="SSF109604">
    <property type="entry name" value="HD-domain/PDEase-like"/>
    <property type="match status" value="1"/>
</dbReference>
<gene>
    <name evidence="2" type="ORF">FDZ14_31245</name>
</gene>
<dbReference type="AlphaFoldDB" id="A0A6M6E7N6"/>
<accession>A0A6M6E7N6</accession>
<sequence length="340" mass="39597">MDMVAIHEIKYGDFLEQNLYRHDGLLALAKGTSIRDVEKQSIEDLQMQYVYVAPYYQRTFTNEETLEIIEDVIYSCSLWDMSSSKKLYTGLEKKLQRNQKVLSVLSLMREVDHYSFVSSINMSMVVAQLLMVDNRIDRHLIEIVFYSLIHDIGKVKVAKITHKQGGLTDSEFKKVQQHPHYSRELLEKYGFSKNDVNFVIQTHERFDGGGYPLHLKGYEIQPIAQVIAIAETYNALSSFRPHRPPFHPIEVSEKIEEEKNKAFAEDYVMLFKEKFNPYQEGARVELNNGMSGEIIQVNPQIPLFPLIGVYNETTGEVYTKINLYRYRDVRIARVLPKERL</sequence>
<reference evidence="2 3" key="1">
    <citation type="submission" date="2019-10" db="EMBL/GenBank/DDBJ databases">
        <title>Complete genome sequences for adaption low water activity.</title>
        <authorList>
            <person name="Zhao L."/>
            <person name="Zhong J."/>
        </authorList>
    </citation>
    <scope>NUCLEOTIDE SEQUENCE [LARGE SCALE GENOMIC DNA]</scope>
    <source>
        <strain evidence="2 3">FDU301</strain>
        <plasmid evidence="3">pfdu301a</plasmid>
    </source>
</reference>
<geneLocation type="plasmid" evidence="3">
    <name>pfdu301a</name>
</geneLocation>
<dbReference type="EMBL" id="CP045273">
    <property type="protein sequence ID" value="QJX80567.1"/>
    <property type="molecule type" value="Genomic_DNA"/>
</dbReference>